<dbReference type="InterPro" id="IPR004147">
    <property type="entry name" value="ABC1_dom"/>
</dbReference>
<dbReference type="OrthoDB" id="1290869at2759"/>
<comment type="similarity">
    <text evidence="1">Belongs to the protein kinase superfamily. ADCK protein kinase family.</text>
</comment>
<dbReference type="InterPro" id="IPR044095">
    <property type="entry name" value="ADCK2_dom"/>
</dbReference>
<dbReference type="STRING" id="1245745.A0A0A2VSX8"/>
<name>A0A0A2VSX8_BEABA</name>
<dbReference type="GO" id="GO:0005739">
    <property type="term" value="C:mitochondrion"/>
    <property type="evidence" value="ECO:0007669"/>
    <property type="project" value="TreeGrafter"/>
</dbReference>
<feature type="domain" description="ABC1 atypical kinase-like" evidence="3">
    <location>
        <begin position="212"/>
        <end position="358"/>
    </location>
</feature>
<dbReference type="InterPro" id="IPR052402">
    <property type="entry name" value="ADCK_kinase"/>
</dbReference>
<organism evidence="4 5">
    <name type="scientific">Beauveria bassiana D1-5</name>
    <dbReference type="NCBI Taxonomy" id="1245745"/>
    <lineage>
        <taxon>Eukaryota</taxon>
        <taxon>Fungi</taxon>
        <taxon>Dikarya</taxon>
        <taxon>Ascomycota</taxon>
        <taxon>Pezizomycotina</taxon>
        <taxon>Sordariomycetes</taxon>
        <taxon>Hypocreomycetidae</taxon>
        <taxon>Hypocreales</taxon>
        <taxon>Cordycipitaceae</taxon>
        <taxon>Beauveria</taxon>
    </lineage>
</organism>
<dbReference type="EMBL" id="ANFO01001143">
    <property type="protein sequence ID" value="KGQ03909.1"/>
    <property type="molecule type" value="Genomic_DNA"/>
</dbReference>
<feature type="transmembrane region" description="Helical" evidence="2">
    <location>
        <begin position="45"/>
        <end position="65"/>
    </location>
</feature>
<evidence type="ECO:0000313" key="5">
    <source>
        <dbReference type="Proteomes" id="UP000030106"/>
    </source>
</evidence>
<dbReference type="AlphaFoldDB" id="A0A0A2VSX8"/>
<proteinExistence type="inferred from homology"/>
<evidence type="ECO:0000256" key="1">
    <source>
        <dbReference type="ARBA" id="ARBA00009670"/>
    </source>
</evidence>
<feature type="domain" description="ABC1 atypical kinase-like" evidence="3">
    <location>
        <begin position="120"/>
        <end position="172"/>
    </location>
</feature>
<dbReference type="CDD" id="cd13971">
    <property type="entry name" value="ADCK2-like"/>
    <property type="match status" value="1"/>
</dbReference>
<reference evidence="4 5" key="1">
    <citation type="submission" date="2012-10" db="EMBL/GenBank/DDBJ databases">
        <title>Genome sequencing and analysis of entomopathogenic fungi Beauveria bassiana D1-5.</title>
        <authorList>
            <person name="Li Q."/>
            <person name="Wang L."/>
            <person name="Zhang Z."/>
            <person name="Wang Q."/>
            <person name="Ren J."/>
            <person name="Wang M."/>
            <person name="Xu W."/>
            <person name="Wang J."/>
            <person name="Lu Y."/>
            <person name="Du Q."/>
            <person name="Sun Z."/>
        </authorList>
    </citation>
    <scope>NUCLEOTIDE SEQUENCE [LARGE SCALE GENOMIC DNA]</scope>
    <source>
        <strain evidence="4 5">D1-5</strain>
    </source>
</reference>
<accession>A0A0A2VSX8</accession>
<keyword evidence="2" id="KW-0472">Membrane</keyword>
<dbReference type="Pfam" id="PF03109">
    <property type="entry name" value="ABC1"/>
    <property type="match status" value="2"/>
</dbReference>
<dbReference type="Proteomes" id="UP000030106">
    <property type="component" value="Unassembled WGS sequence"/>
</dbReference>
<keyword evidence="2" id="KW-1133">Transmembrane helix</keyword>
<dbReference type="HOGENOM" id="CLU_006533_6_0_1"/>
<dbReference type="InterPro" id="IPR011009">
    <property type="entry name" value="Kinase-like_dom_sf"/>
</dbReference>
<sequence>MLELSREEIRKTIDDDDRGLSRLMHKVLLFIDFYIWEPIFTGVRFLHLVAIFVPVIVSVPMIWLGRRLPERDDERQGTLWWYSFLVKAMELAGPAFIKLGQWAASRSDIFPNELCDTMSKLHSNAPAHSMRVTRATVEAAFGGRPFEEIFDEFDEKPLGVGAIAQVYKAKLKPDLASPADSDIAKNKHMADNVKHHVKTVLLSSPSRVPSTYVAIKVLHPHVERTVRRDLRIMGFFASMLNAIPTMEWLSLPGEVEQFGEMMKLQLDLRIEAANLATFRQNFKDRSTAWFPYPYTDFTTRNVLIEEFAQGIPLADFMENGGGVFQHDIADEGLDAFLRMLLLDNFVHADLHPGNIMVRFYRSAKPELPELPMRHAPDAPPPGVDPSDVTEEVLERLRPYRADRDAWQAELAKIDAEGFRPQLVFIDTGLVTELNATNRKNFLDLFRAVAEFDGYKAGHLMCERCRQPDAVLDKEVFALKMQHLVLSVKSRTLALGNVKIGDILQQVLAMVRGHHVRLEGDFVNVVISILLLEGIGRSLNPDVDLLSSSLPILRQLSTQGAGGGGDFSMILLWVGLETRKFLQASIEDVERCVKYDLLSPNV</sequence>
<dbReference type="eggNOG" id="KOG1236">
    <property type="taxonomic scope" value="Eukaryota"/>
</dbReference>
<keyword evidence="2" id="KW-0812">Transmembrane</keyword>
<dbReference type="PANTHER" id="PTHR45890">
    <property type="entry name" value="AARF DOMAIN CONTAINING KINASE 2 (PREDICTED)"/>
    <property type="match status" value="1"/>
</dbReference>
<dbReference type="PANTHER" id="PTHR45890:SF1">
    <property type="entry name" value="AARF DOMAIN CONTAINING KINASE 2"/>
    <property type="match status" value="1"/>
</dbReference>
<comment type="caution">
    <text evidence="4">The sequence shown here is derived from an EMBL/GenBank/DDBJ whole genome shotgun (WGS) entry which is preliminary data.</text>
</comment>
<gene>
    <name evidence="4" type="ORF">BBAD15_g10854</name>
</gene>
<protein>
    <submittedName>
        <fullName evidence="4">ABC1 family protein</fullName>
    </submittedName>
</protein>
<evidence type="ECO:0000259" key="3">
    <source>
        <dbReference type="Pfam" id="PF03109"/>
    </source>
</evidence>
<evidence type="ECO:0000256" key="2">
    <source>
        <dbReference type="SAM" id="Phobius"/>
    </source>
</evidence>
<dbReference type="SUPFAM" id="SSF56112">
    <property type="entry name" value="Protein kinase-like (PK-like)"/>
    <property type="match status" value="1"/>
</dbReference>
<evidence type="ECO:0000313" key="4">
    <source>
        <dbReference type="EMBL" id="KGQ03909.1"/>
    </source>
</evidence>